<evidence type="ECO:0000256" key="1">
    <source>
        <dbReference type="SAM" id="Phobius"/>
    </source>
</evidence>
<keyword evidence="1" id="KW-0472">Membrane</keyword>
<evidence type="ECO:0000313" key="2">
    <source>
        <dbReference type="EMBL" id="QHE62443.1"/>
    </source>
</evidence>
<dbReference type="PANTHER" id="PTHR35335">
    <property type="entry name" value="UPF0716 PROTEIN FXSA"/>
    <property type="match status" value="1"/>
</dbReference>
<protein>
    <submittedName>
        <fullName evidence="2">Membrane protein FxsA</fullName>
    </submittedName>
</protein>
<dbReference type="Pfam" id="PF04186">
    <property type="entry name" value="FxsA"/>
    <property type="match status" value="1"/>
</dbReference>
<dbReference type="NCBIfam" id="NF008528">
    <property type="entry name" value="PRK11463.1-2"/>
    <property type="match status" value="1"/>
</dbReference>
<organism evidence="2 3">
    <name type="scientific">Rossellomorea vietnamensis</name>
    <dbReference type="NCBI Taxonomy" id="218284"/>
    <lineage>
        <taxon>Bacteria</taxon>
        <taxon>Bacillati</taxon>
        <taxon>Bacillota</taxon>
        <taxon>Bacilli</taxon>
        <taxon>Bacillales</taxon>
        <taxon>Bacillaceae</taxon>
        <taxon>Rossellomorea</taxon>
    </lineage>
</organism>
<gene>
    <name evidence="2" type="primary">fxsA</name>
    <name evidence="2" type="ORF">FHE72_16535</name>
</gene>
<sequence>MRYMLLLLIIIPALEIGLLVLSGQAIGLVPTVLLIITTGILGAYLAKKQGVETIRKAQRDMQYGQMPGEAIMDGLCILVGGIVLLTPGFITDALGFLLLLPATRRMFKPFFYRLFKRLINKGNVIIYR</sequence>
<name>A0A6I6UTJ2_9BACI</name>
<accession>A0A6I6UTJ2</accession>
<keyword evidence="1" id="KW-0812">Transmembrane</keyword>
<feature type="transmembrane region" description="Helical" evidence="1">
    <location>
        <begin position="25"/>
        <end position="46"/>
    </location>
</feature>
<reference evidence="2 3" key="1">
    <citation type="submission" date="2019-06" db="EMBL/GenBank/DDBJ databases">
        <title>An operon consisting of a P-type ATPase gene and a transcriptional regular gene given the different cadmium resistance in Bacillus vietamensis 151-6 and Bacillus marisflavi 151-25.</title>
        <authorList>
            <person name="Yu X."/>
        </authorList>
    </citation>
    <scope>NUCLEOTIDE SEQUENCE [LARGE SCALE GENOMIC DNA]</scope>
    <source>
        <strain evidence="2 3">151-6</strain>
    </source>
</reference>
<proteinExistence type="predicted"/>
<dbReference type="InterPro" id="IPR007313">
    <property type="entry name" value="FxsA"/>
</dbReference>
<dbReference type="GO" id="GO:0016020">
    <property type="term" value="C:membrane"/>
    <property type="evidence" value="ECO:0007669"/>
    <property type="project" value="InterPro"/>
</dbReference>
<dbReference type="Proteomes" id="UP000465062">
    <property type="component" value="Chromosome"/>
</dbReference>
<dbReference type="KEGG" id="bvq:FHE72_16535"/>
<dbReference type="EMBL" id="CP047394">
    <property type="protein sequence ID" value="QHE62443.1"/>
    <property type="molecule type" value="Genomic_DNA"/>
</dbReference>
<dbReference type="AlphaFoldDB" id="A0A6I6UTJ2"/>
<evidence type="ECO:0000313" key="3">
    <source>
        <dbReference type="Proteomes" id="UP000465062"/>
    </source>
</evidence>
<keyword evidence="1" id="KW-1133">Transmembrane helix</keyword>
<feature type="transmembrane region" description="Helical" evidence="1">
    <location>
        <begin position="75"/>
        <end position="100"/>
    </location>
</feature>
<dbReference type="RefSeq" id="WP_159362358.1">
    <property type="nucleotide sequence ID" value="NZ_CP047394.1"/>
</dbReference>
<dbReference type="PANTHER" id="PTHR35335:SF1">
    <property type="entry name" value="UPF0716 PROTEIN FXSA"/>
    <property type="match status" value="1"/>
</dbReference>